<evidence type="ECO:0000313" key="6">
    <source>
        <dbReference type="Proteomes" id="UP001596364"/>
    </source>
</evidence>
<dbReference type="InterPro" id="IPR006195">
    <property type="entry name" value="aa-tRNA-synth_II"/>
</dbReference>
<organism evidence="5 6">
    <name type="scientific">Pseudobowmanella zhangzhouensis</name>
    <dbReference type="NCBI Taxonomy" id="1537679"/>
    <lineage>
        <taxon>Bacteria</taxon>
        <taxon>Pseudomonadati</taxon>
        <taxon>Pseudomonadota</taxon>
        <taxon>Gammaproteobacteria</taxon>
        <taxon>Alteromonadales</taxon>
        <taxon>Alteromonadaceae</taxon>
    </lineage>
</organism>
<evidence type="ECO:0000256" key="3">
    <source>
        <dbReference type="ARBA" id="ARBA00022840"/>
    </source>
</evidence>
<dbReference type="EMBL" id="JBHSUS010000001">
    <property type="protein sequence ID" value="MFC6441309.1"/>
    <property type="molecule type" value="Genomic_DNA"/>
</dbReference>
<keyword evidence="6" id="KW-1185">Reference proteome</keyword>
<reference evidence="6" key="1">
    <citation type="journal article" date="2019" name="Int. J. Syst. Evol. Microbiol.">
        <title>The Global Catalogue of Microorganisms (GCM) 10K type strain sequencing project: providing services to taxonomists for standard genome sequencing and annotation.</title>
        <authorList>
            <consortium name="The Broad Institute Genomics Platform"/>
            <consortium name="The Broad Institute Genome Sequencing Center for Infectious Disease"/>
            <person name="Wu L."/>
            <person name="Ma J."/>
        </authorList>
    </citation>
    <scope>NUCLEOTIDE SEQUENCE [LARGE SCALE GENOMIC DNA]</scope>
    <source>
        <strain evidence="6">CGMCC 1.16031</strain>
    </source>
</reference>
<dbReference type="PANTHER" id="PTHR42918:SF6">
    <property type="entry name" value="ELONGATION FACTOR P--(R)-BETA-LYSINE LIGASE"/>
    <property type="match status" value="1"/>
</dbReference>
<dbReference type="EC" id="6.3.1.-" evidence="5"/>
<dbReference type="Pfam" id="PF00152">
    <property type="entry name" value="tRNA-synt_2"/>
    <property type="match status" value="1"/>
</dbReference>
<dbReference type="InterPro" id="IPR004364">
    <property type="entry name" value="Aa-tRNA-synt_II"/>
</dbReference>
<dbReference type="InterPro" id="IPR045864">
    <property type="entry name" value="aa-tRNA-synth_II/BPL/LPL"/>
</dbReference>
<dbReference type="GO" id="GO:0003746">
    <property type="term" value="F:translation elongation factor activity"/>
    <property type="evidence" value="ECO:0007669"/>
    <property type="project" value="UniProtKB-KW"/>
</dbReference>
<keyword evidence="5" id="KW-0251">Elongation factor</keyword>
<feature type="domain" description="Aminoacyl-transfer RNA synthetases class-II family profile" evidence="4">
    <location>
        <begin position="14"/>
        <end position="319"/>
    </location>
</feature>
<evidence type="ECO:0000313" key="5">
    <source>
        <dbReference type="EMBL" id="MFC6441309.1"/>
    </source>
</evidence>
<keyword evidence="3" id="KW-0067">ATP-binding</keyword>
<evidence type="ECO:0000259" key="4">
    <source>
        <dbReference type="PROSITE" id="PS50862"/>
    </source>
</evidence>
<dbReference type="InterPro" id="IPR004525">
    <property type="entry name" value="EpmA"/>
</dbReference>
<dbReference type="GO" id="GO:0016874">
    <property type="term" value="F:ligase activity"/>
    <property type="evidence" value="ECO:0007669"/>
    <property type="project" value="UniProtKB-KW"/>
</dbReference>
<dbReference type="SUPFAM" id="SSF55681">
    <property type="entry name" value="Class II aaRS and biotin synthetases"/>
    <property type="match status" value="1"/>
</dbReference>
<keyword evidence="1 5" id="KW-0436">Ligase</keyword>
<gene>
    <name evidence="5" type="primary">epmA</name>
    <name evidence="5" type="ORF">ACFP85_14240</name>
</gene>
<dbReference type="NCBIfam" id="TIGR00462">
    <property type="entry name" value="genX"/>
    <property type="match status" value="1"/>
</dbReference>
<evidence type="ECO:0000256" key="2">
    <source>
        <dbReference type="ARBA" id="ARBA00022741"/>
    </source>
</evidence>
<accession>A0ABW1XMQ3</accession>
<evidence type="ECO:0000256" key="1">
    <source>
        <dbReference type="ARBA" id="ARBA00022598"/>
    </source>
</evidence>
<dbReference type="RefSeq" id="WP_131257924.1">
    <property type="nucleotide sequence ID" value="NZ_JBHSUS010000001.1"/>
</dbReference>
<dbReference type="PANTHER" id="PTHR42918">
    <property type="entry name" value="LYSYL-TRNA SYNTHETASE"/>
    <property type="match status" value="1"/>
</dbReference>
<proteinExistence type="predicted"/>
<comment type="caution">
    <text evidence="5">The sequence shown here is derived from an EMBL/GenBank/DDBJ whole genome shotgun (WGS) entry which is preliminary data.</text>
</comment>
<dbReference type="PROSITE" id="PS50862">
    <property type="entry name" value="AA_TRNA_LIGASE_II"/>
    <property type="match status" value="1"/>
</dbReference>
<protein>
    <submittedName>
        <fullName evidence="5">Elongation factor P--(R)-beta-lysine ligase</fullName>
        <ecNumber evidence="5">6.3.1.-</ecNumber>
    </submittedName>
</protein>
<name>A0ABW1XMQ3_9ALTE</name>
<dbReference type="Proteomes" id="UP001596364">
    <property type="component" value="Unassembled WGS sequence"/>
</dbReference>
<keyword evidence="5" id="KW-0648">Protein biosynthesis</keyword>
<dbReference type="Gene3D" id="3.30.930.10">
    <property type="entry name" value="Bira Bifunctional Protein, Domain 2"/>
    <property type="match status" value="1"/>
</dbReference>
<dbReference type="NCBIfam" id="NF006828">
    <property type="entry name" value="PRK09350.1"/>
    <property type="match status" value="1"/>
</dbReference>
<keyword evidence="2" id="KW-0547">Nucleotide-binding</keyword>
<sequence>MKTDWQPTADIETLRHRAQIMQQIRDYFAAQQVLEVETPQLSRFGVTDVYLQNLSCLFSGPGFAKQTPLYLQTSPEYAMKRLLCAGSGSIFTLCKAYRDDEVGRQHNPEFTMLEWYRTGFDHHQLMDDMQALLQPILATQTFLRISYQQAFLQYLQVDPLSAELSRLREIAARYGLADITANETDRDFILQLLFSQQIEPLIAEQLPVFVYDFPASQASLARLSQQDPRVAHRFELYFRGIELANGFFELQDATEQRQRFEQDNAKRQALGMETKALDESFLAALEHGMPMCSGVALGIDRLVMLALNKASIREVIAFPLDIA</sequence>